<feature type="transmembrane region" description="Helical" evidence="1">
    <location>
        <begin position="61"/>
        <end position="84"/>
    </location>
</feature>
<proteinExistence type="predicted"/>
<protein>
    <recommendedName>
        <fullName evidence="2">DUF4190 domain-containing protein</fullName>
    </recommendedName>
</protein>
<reference evidence="3 4" key="1">
    <citation type="submission" date="2021-05" db="EMBL/GenBank/DDBJ databases">
        <title>Whole genome sequence of Curtobacterium flaccumfaciens pv. flaccumfaciens strain CFBP 8819.</title>
        <authorList>
            <person name="Osdaghi E."/>
            <person name="Taghouti G."/>
            <person name="Portier P."/>
            <person name="Fazliarab A."/>
            <person name="Taghavi S.M."/>
            <person name="Briand M."/>
            <person name="Le-Saux M."/>
            <person name="Jacques M.-A."/>
        </authorList>
    </citation>
    <scope>NUCLEOTIDE SEQUENCE [LARGE SCALE GENOMIC DNA]</scope>
    <source>
        <strain evidence="3 4">CFBP 8819</strain>
    </source>
</reference>
<evidence type="ECO:0000259" key="2">
    <source>
        <dbReference type="Pfam" id="PF13828"/>
    </source>
</evidence>
<name>A0ABS5VEA9_9MICO</name>
<dbReference type="InterPro" id="IPR025241">
    <property type="entry name" value="DUF4190"/>
</dbReference>
<gene>
    <name evidence="3" type="ORF">KK097_08395</name>
</gene>
<evidence type="ECO:0000313" key="4">
    <source>
        <dbReference type="Proteomes" id="UP001519641"/>
    </source>
</evidence>
<feature type="transmembrane region" description="Helical" evidence="1">
    <location>
        <begin position="25"/>
        <end position="49"/>
    </location>
</feature>
<dbReference type="RefSeq" id="WP_214544331.1">
    <property type="nucleotide sequence ID" value="NZ_JAHEWS010000010.1"/>
</dbReference>
<sequence>MTDTAPAAAPVIAPAAPAPVPPLSLLAVVAIVLAFLAPIGGVVVGFIARRDVRLTGDRGDGIAFAAILIGATLTVFGIIVPLFLGGAGLLDLDLQL</sequence>
<keyword evidence="4" id="KW-1185">Reference proteome</keyword>
<dbReference type="EMBL" id="JAHEWS010000010">
    <property type="protein sequence ID" value="MBT1587834.1"/>
    <property type="molecule type" value="Genomic_DNA"/>
</dbReference>
<evidence type="ECO:0000256" key="1">
    <source>
        <dbReference type="SAM" id="Phobius"/>
    </source>
</evidence>
<dbReference type="Proteomes" id="UP001519641">
    <property type="component" value="Unassembled WGS sequence"/>
</dbReference>
<keyword evidence="1" id="KW-0812">Transmembrane</keyword>
<feature type="domain" description="DUF4190" evidence="2">
    <location>
        <begin position="27"/>
        <end position="79"/>
    </location>
</feature>
<keyword evidence="1" id="KW-1133">Transmembrane helix</keyword>
<dbReference type="Pfam" id="PF13828">
    <property type="entry name" value="DUF4190"/>
    <property type="match status" value="1"/>
</dbReference>
<accession>A0ABS5VEA9</accession>
<comment type="caution">
    <text evidence="3">The sequence shown here is derived from an EMBL/GenBank/DDBJ whole genome shotgun (WGS) entry which is preliminary data.</text>
</comment>
<organism evidence="3 4">
    <name type="scientific">Curtobacterium aurantiacum</name>
    <dbReference type="NCBI Taxonomy" id="3236919"/>
    <lineage>
        <taxon>Bacteria</taxon>
        <taxon>Bacillati</taxon>
        <taxon>Actinomycetota</taxon>
        <taxon>Actinomycetes</taxon>
        <taxon>Micrococcales</taxon>
        <taxon>Microbacteriaceae</taxon>
        <taxon>Curtobacterium</taxon>
    </lineage>
</organism>
<evidence type="ECO:0000313" key="3">
    <source>
        <dbReference type="EMBL" id="MBT1587834.1"/>
    </source>
</evidence>
<keyword evidence="1" id="KW-0472">Membrane</keyword>